<dbReference type="GO" id="GO:0050071">
    <property type="term" value="F:phosphatidylglycerol lysyltransferase activity"/>
    <property type="evidence" value="ECO:0007669"/>
    <property type="project" value="UniProtKB-EC"/>
</dbReference>
<comment type="similarity">
    <text evidence="6">Belongs to the LPG synthase family.</text>
</comment>
<name>A0A4Z0Y8V3_9FIRM</name>
<dbReference type="PANTHER" id="PTHR37693:SF1">
    <property type="entry name" value="INTEGRAL MEMBRANE PROTEIN"/>
    <property type="match status" value="1"/>
</dbReference>
<feature type="transmembrane region" description="Helical" evidence="6">
    <location>
        <begin position="130"/>
        <end position="152"/>
    </location>
</feature>
<keyword evidence="6" id="KW-0443">Lipid metabolism</keyword>
<proteinExistence type="inferred from homology"/>
<feature type="transmembrane region" description="Helical" evidence="6">
    <location>
        <begin position="238"/>
        <end position="260"/>
    </location>
</feature>
<comment type="subcellular location">
    <subcellularLocation>
        <location evidence="1 6">Cell membrane</location>
        <topology evidence="1 6">Multi-pass membrane protein</topology>
    </subcellularLocation>
</comment>
<comment type="function">
    <text evidence="6">Catalyzes the transfer of a lysyl group from L-lysyl-tRNA(Lys) to membrane-bound phosphatidylglycerol (PG), which produces lysylphosphatidylglycerol (LPG), a major component of the bacterial membrane with a positive net charge. LPG synthesis contributes to bacterial virulence as it is involved in the resistance mechanism against cationic antimicrobial peptides (CAMP) produces by the host's immune system (defensins, cathelicidins) and by the competing microorganisms.</text>
</comment>
<evidence type="ECO:0000256" key="3">
    <source>
        <dbReference type="ARBA" id="ARBA00022692"/>
    </source>
</evidence>
<keyword evidence="6" id="KW-0808">Transferase</keyword>
<dbReference type="InterPro" id="IPR022791">
    <property type="entry name" value="L-PG_synthase/AglD"/>
</dbReference>
<dbReference type="RefSeq" id="WP_135659538.1">
    <property type="nucleotide sequence ID" value="NZ_JAJUFJ010000005.1"/>
</dbReference>
<dbReference type="NCBIfam" id="TIGR00374">
    <property type="entry name" value="flippase-like domain"/>
    <property type="match status" value="1"/>
</dbReference>
<feature type="transmembrane region" description="Helical" evidence="6">
    <location>
        <begin position="12"/>
        <end position="29"/>
    </location>
</feature>
<evidence type="ECO:0000256" key="4">
    <source>
        <dbReference type="ARBA" id="ARBA00022989"/>
    </source>
</evidence>
<organism evidence="7 8">
    <name type="scientific">Caproiciproducens galactitolivorans</name>
    <dbReference type="NCBI Taxonomy" id="642589"/>
    <lineage>
        <taxon>Bacteria</taxon>
        <taxon>Bacillati</taxon>
        <taxon>Bacillota</taxon>
        <taxon>Clostridia</taxon>
        <taxon>Eubacteriales</taxon>
        <taxon>Acutalibacteraceae</taxon>
        <taxon>Caproiciproducens</taxon>
    </lineage>
</organism>
<dbReference type="GO" id="GO:0005886">
    <property type="term" value="C:plasma membrane"/>
    <property type="evidence" value="ECO:0007669"/>
    <property type="project" value="UniProtKB-SubCell"/>
</dbReference>
<keyword evidence="6" id="KW-0046">Antibiotic resistance</keyword>
<dbReference type="AlphaFoldDB" id="A0A4Z0Y8V3"/>
<dbReference type="GO" id="GO:0006629">
    <property type="term" value="P:lipid metabolic process"/>
    <property type="evidence" value="ECO:0007669"/>
    <property type="project" value="UniProtKB-KW"/>
</dbReference>
<evidence type="ECO:0000256" key="1">
    <source>
        <dbReference type="ARBA" id="ARBA00004651"/>
    </source>
</evidence>
<accession>A0A4Z0Y8V3</accession>
<sequence length="355" mass="40184">MNEQKSRKSKMIHIVLFALTLGLLVYFCISDHNLMILLNSLHGLNFFWLSMGAGCVVLSWLMDSLVTRCLICAAYEADYEFRHAFKVTMVGQYFNSITPFAVAGQPMQFLTLTRQGVSTGIALSALVRKYLVYQTAIAGYSLFVILIKYSFFRSRMKGFMALAVVGFLYQSAVVVLLFLFAHSPRFTTKLIEGCVKLLTKLRIVKKPEETGEKVKDQLAFYLKNNKLMQGDRLMKARIYGYTVTELTAVFAVPFFIYKAFHNPGAPFVDMVAAQSFVTMISAYTPLPGAAGAAEGSFLMLFQIFFQPNVIRQAMLLWRFITYYSCIIVGSYFALLEHKAQKRHPGFRLSAMKPWG</sequence>
<evidence type="ECO:0000313" key="8">
    <source>
        <dbReference type="Proteomes" id="UP000297714"/>
    </source>
</evidence>
<dbReference type="GO" id="GO:0046677">
    <property type="term" value="P:response to antibiotic"/>
    <property type="evidence" value="ECO:0007669"/>
    <property type="project" value="UniProtKB-KW"/>
</dbReference>
<evidence type="ECO:0000256" key="6">
    <source>
        <dbReference type="RuleBase" id="RU363042"/>
    </source>
</evidence>
<keyword evidence="8" id="KW-1185">Reference proteome</keyword>
<feature type="transmembrane region" description="Helical" evidence="6">
    <location>
        <begin position="280"/>
        <end position="303"/>
    </location>
</feature>
<keyword evidence="4 6" id="KW-1133">Transmembrane helix</keyword>
<dbReference type="EMBL" id="SRMQ01000006">
    <property type="protein sequence ID" value="TGJ76368.1"/>
    <property type="molecule type" value="Genomic_DNA"/>
</dbReference>
<comment type="caution">
    <text evidence="7">The sequence shown here is derived from an EMBL/GenBank/DDBJ whole genome shotgun (WGS) entry which is preliminary data.</text>
</comment>
<comment type="catalytic activity">
    <reaction evidence="6">
        <text>L-lysyl-tRNA(Lys) + a 1,2-diacyl-sn-glycero-3-phospho-(1'-sn-glycerol) = a 1,2-diacyl-sn-glycero-3-phospho-1'-(3'-O-L-lysyl)-sn-glycerol + tRNA(Lys)</text>
        <dbReference type="Rhea" id="RHEA:10668"/>
        <dbReference type="Rhea" id="RHEA-COMP:9696"/>
        <dbReference type="Rhea" id="RHEA-COMP:9697"/>
        <dbReference type="ChEBI" id="CHEBI:64716"/>
        <dbReference type="ChEBI" id="CHEBI:75792"/>
        <dbReference type="ChEBI" id="CHEBI:78442"/>
        <dbReference type="ChEBI" id="CHEBI:78529"/>
        <dbReference type="EC" id="2.3.2.3"/>
    </reaction>
</comment>
<feature type="transmembrane region" description="Helical" evidence="6">
    <location>
        <begin position="315"/>
        <end position="334"/>
    </location>
</feature>
<keyword evidence="2" id="KW-1003">Cell membrane</keyword>
<dbReference type="EC" id="2.3.2.3" evidence="6"/>
<reference evidence="7 8" key="1">
    <citation type="submission" date="2019-04" db="EMBL/GenBank/DDBJ databases">
        <authorList>
            <person name="Poehlein A."/>
            <person name="Bengelsdorf F.R."/>
            <person name="Duerre P."/>
            <person name="Daniel R."/>
        </authorList>
    </citation>
    <scope>NUCLEOTIDE SEQUENCE [LARGE SCALE GENOMIC DNA]</scope>
    <source>
        <strain evidence="7 8">BS-1</strain>
    </source>
</reference>
<gene>
    <name evidence="6" type="primary">mprF</name>
    <name evidence="7" type="ORF">CAGA_15750</name>
</gene>
<keyword evidence="5 6" id="KW-0472">Membrane</keyword>
<dbReference type="Proteomes" id="UP000297714">
    <property type="component" value="Unassembled WGS sequence"/>
</dbReference>
<dbReference type="Pfam" id="PF03706">
    <property type="entry name" value="LPG_synthase_TM"/>
    <property type="match status" value="1"/>
</dbReference>
<dbReference type="OrthoDB" id="9810654at2"/>
<feature type="transmembrane region" description="Helical" evidence="6">
    <location>
        <begin position="41"/>
        <end position="61"/>
    </location>
</feature>
<feature type="transmembrane region" description="Helical" evidence="6">
    <location>
        <begin position="158"/>
        <end position="181"/>
    </location>
</feature>
<protein>
    <recommendedName>
        <fullName evidence="6">Phosphatidylglycerol lysyltransferase</fullName>
        <ecNumber evidence="6">2.3.2.3</ecNumber>
    </recommendedName>
    <alternativeName>
        <fullName evidence="6">Lysylphosphatidylglycerol synthase</fullName>
    </alternativeName>
</protein>
<evidence type="ECO:0000313" key="7">
    <source>
        <dbReference type="EMBL" id="TGJ76368.1"/>
    </source>
</evidence>
<evidence type="ECO:0000256" key="2">
    <source>
        <dbReference type="ARBA" id="ARBA00022475"/>
    </source>
</evidence>
<evidence type="ECO:0000256" key="5">
    <source>
        <dbReference type="ARBA" id="ARBA00023136"/>
    </source>
</evidence>
<dbReference type="PANTHER" id="PTHR37693">
    <property type="entry name" value="PHOSPHATIDYLGLYCEROL LYSYLTRANSFERASE"/>
    <property type="match status" value="1"/>
</dbReference>
<keyword evidence="3 6" id="KW-0812">Transmembrane</keyword>